<reference evidence="1 2" key="1">
    <citation type="journal article" date="2017" name="Mol. Plant">
        <title>The Genome of Medicinal Plant Macleaya cordata Provides New Insights into Benzylisoquinoline Alkaloids Metabolism.</title>
        <authorList>
            <person name="Liu X."/>
            <person name="Liu Y."/>
            <person name="Huang P."/>
            <person name="Ma Y."/>
            <person name="Qing Z."/>
            <person name="Tang Q."/>
            <person name="Cao H."/>
            <person name="Cheng P."/>
            <person name="Zheng Y."/>
            <person name="Yuan Z."/>
            <person name="Zhou Y."/>
            <person name="Liu J."/>
            <person name="Tang Z."/>
            <person name="Zhuo Y."/>
            <person name="Zhang Y."/>
            <person name="Yu L."/>
            <person name="Huang J."/>
            <person name="Yang P."/>
            <person name="Peng Q."/>
            <person name="Zhang J."/>
            <person name="Jiang W."/>
            <person name="Zhang Z."/>
            <person name="Lin K."/>
            <person name="Ro D.K."/>
            <person name="Chen X."/>
            <person name="Xiong X."/>
            <person name="Shang Y."/>
            <person name="Huang S."/>
            <person name="Zeng J."/>
        </authorList>
    </citation>
    <scope>NUCLEOTIDE SEQUENCE [LARGE SCALE GENOMIC DNA]</scope>
    <source>
        <strain evidence="2">cv. BLH2017</strain>
        <tissue evidence="1">Root</tissue>
    </source>
</reference>
<proteinExistence type="predicted"/>
<gene>
    <name evidence="1" type="ORF">BVC80_8555g12</name>
</gene>
<accession>A0A200QVC3</accession>
<dbReference type="OrthoDB" id="1736129at2759"/>
<dbReference type="PANTHER" id="PTHR46274">
    <property type="entry name" value="PHOSPHATIDYLINOSITOL PHOSPHATASE"/>
    <property type="match status" value="1"/>
</dbReference>
<sequence>MNKEGLEEWEELENEELGLDDWEKLEDDDVEIEIPDSYSESESDSDAKRALVGAAARILFYPTLMYNVARNKIEPEFHWWDEIDPVTYLHFTIFIHPPYFCYFKFQLLF</sequence>
<comment type="caution">
    <text evidence="1">The sequence shown here is derived from an EMBL/GenBank/DDBJ whole genome shotgun (WGS) entry which is preliminary data.</text>
</comment>
<evidence type="ECO:0000313" key="2">
    <source>
        <dbReference type="Proteomes" id="UP000195402"/>
    </source>
</evidence>
<evidence type="ECO:0000313" key="1">
    <source>
        <dbReference type="EMBL" id="OVA14395.1"/>
    </source>
</evidence>
<organism evidence="1 2">
    <name type="scientific">Macleaya cordata</name>
    <name type="common">Five-seeded plume-poppy</name>
    <name type="synonym">Bocconia cordata</name>
    <dbReference type="NCBI Taxonomy" id="56857"/>
    <lineage>
        <taxon>Eukaryota</taxon>
        <taxon>Viridiplantae</taxon>
        <taxon>Streptophyta</taxon>
        <taxon>Embryophyta</taxon>
        <taxon>Tracheophyta</taxon>
        <taxon>Spermatophyta</taxon>
        <taxon>Magnoliopsida</taxon>
        <taxon>Ranunculales</taxon>
        <taxon>Papaveraceae</taxon>
        <taxon>Papaveroideae</taxon>
        <taxon>Macleaya</taxon>
    </lineage>
</organism>
<dbReference type="EMBL" id="MVGT01001049">
    <property type="protein sequence ID" value="OVA14395.1"/>
    <property type="molecule type" value="Genomic_DNA"/>
</dbReference>
<dbReference type="PANTHER" id="PTHR46274:SF6">
    <property type="entry name" value="TYR_PHOSPHATASE_2 DOMAIN-CONTAINING PROTEIN"/>
    <property type="match status" value="1"/>
</dbReference>
<dbReference type="Proteomes" id="UP000195402">
    <property type="component" value="Unassembled WGS sequence"/>
</dbReference>
<protein>
    <submittedName>
        <fullName evidence="1">Uncharacterized protein</fullName>
    </submittedName>
</protein>
<dbReference type="STRING" id="56857.A0A200QVC3"/>
<dbReference type="InParanoid" id="A0A200QVC3"/>
<name>A0A200QVC3_MACCD</name>
<dbReference type="AlphaFoldDB" id="A0A200QVC3"/>
<keyword evidence="2" id="KW-1185">Reference proteome</keyword>